<gene>
    <name evidence="6" type="ORF">PENANT_c067G08083</name>
</gene>
<dbReference type="InterPro" id="IPR011057">
    <property type="entry name" value="Mss4-like_sf"/>
</dbReference>
<keyword evidence="4" id="KW-0456">Lyase</keyword>
<evidence type="ECO:0000256" key="1">
    <source>
        <dbReference type="ARBA" id="ARBA00005495"/>
    </source>
</evidence>
<accession>A0A1V6PQN5</accession>
<dbReference type="SUPFAM" id="SSF51316">
    <property type="entry name" value="Mss4-like"/>
    <property type="match status" value="1"/>
</dbReference>
<evidence type="ECO:0000256" key="3">
    <source>
        <dbReference type="ARBA" id="ARBA00022833"/>
    </source>
</evidence>
<dbReference type="AlphaFoldDB" id="A0A1V6PQN5"/>
<evidence type="ECO:0000313" key="6">
    <source>
        <dbReference type="EMBL" id="OQD79012.1"/>
    </source>
</evidence>
<organism evidence="6 7">
    <name type="scientific">Penicillium antarcticum</name>
    <dbReference type="NCBI Taxonomy" id="416450"/>
    <lineage>
        <taxon>Eukaryota</taxon>
        <taxon>Fungi</taxon>
        <taxon>Dikarya</taxon>
        <taxon>Ascomycota</taxon>
        <taxon>Pezizomycotina</taxon>
        <taxon>Eurotiomycetes</taxon>
        <taxon>Eurotiomycetidae</taxon>
        <taxon>Eurotiales</taxon>
        <taxon>Aspergillaceae</taxon>
        <taxon>Penicillium</taxon>
    </lineage>
</organism>
<keyword evidence="7" id="KW-1185">Reference proteome</keyword>
<proteinExistence type="inferred from homology"/>
<dbReference type="STRING" id="416450.A0A1V6PQN5"/>
<evidence type="ECO:0000259" key="5">
    <source>
        <dbReference type="PROSITE" id="PS51891"/>
    </source>
</evidence>
<dbReference type="GO" id="GO:0046872">
    <property type="term" value="F:metal ion binding"/>
    <property type="evidence" value="ECO:0007669"/>
    <property type="project" value="UniProtKB-KW"/>
</dbReference>
<feature type="domain" description="CENP-V/GFA" evidence="5">
    <location>
        <begin position="4"/>
        <end position="112"/>
    </location>
</feature>
<dbReference type="EMBL" id="MDYN01000067">
    <property type="protein sequence ID" value="OQD79012.1"/>
    <property type="molecule type" value="Genomic_DNA"/>
</dbReference>
<dbReference type="Gene3D" id="3.90.1590.10">
    <property type="entry name" value="glutathione-dependent formaldehyde- activating enzyme (gfa)"/>
    <property type="match status" value="1"/>
</dbReference>
<evidence type="ECO:0000256" key="4">
    <source>
        <dbReference type="ARBA" id="ARBA00023239"/>
    </source>
</evidence>
<evidence type="ECO:0000313" key="7">
    <source>
        <dbReference type="Proteomes" id="UP000191672"/>
    </source>
</evidence>
<name>A0A1V6PQN5_9EURO</name>
<dbReference type="InterPro" id="IPR006913">
    <property type="entry name" value="CENP-V/GFA"/>
</dbReference>
<dbReference type="Pfam" id="PF04828">
    <property type="entry name" value="GFA"/>
    <property type="match status" value="1"/>
</dbReference>
<dbReference type="PANTHER" id="PTHR33337">
    <property type="entry name" value="GFA DOMAIN-CONTAINING PROTEIN"/>
    <property type="match status" value="1"/>
</dbReference>
<dbReference type="GO" id="GO:0016846">
    <property type="term" value="F:carbon-sulfur lyase activity"/>
    <property type="evidence" value="ECO:0007669"/>
    <property type="project" value="InterPro"/>
</dbReference>
<protein>
    <recommendedName>
        <fullName evidence="5">CENP-V/GFA domain-containing protein</fullName>
    </recommendedName>
</protein>
<keyword evidence="3" id="KW-0862">Zinc</keyword>
<dbReference type="Proteomes" id="UP000191672">
    <property type="component" value="Unassembled WGS sequence"/>
</dbReference>
<sequence>MPAFTGSCFCHNIEYELQLELADDARTSICHCRNCKKAFGTNYGLTAKVPKDAFHLNKGRPKEHAADNGSGIIIHREFCDICGSFILEYGDAVKNDFRYICIGSLDDPEAFPPKGEFFCKDRSSWMPKIPNVFYKHEVKHPVTSTVYYRYMDNTVIHEYAVKFLTLDSIQGLLAVRRLQKVLASLGCRAEGIDLLKYGNSLDQIKAEKAQKNSEVQIAVTARDTALAEHEKLQQEICQLQQQLEIMNTALQDQVPCNDVQLVLDQAHAKPVSATTRFWNAIDALQNR</sequence>
<dbReference type="PROSITE" id="PS51891">
    <property type="entry name" value="CENP_V_GFA"/>
    <property type="match status" value="1"/>
</dbReference>
<keyword evidence="2" id="KW-0479">Metal-binding</keyword>
<dbReference type="PANTHER" id="PTHR33337:SF40">
    <property type="entry name" value="CENP-V_GFA DOMAIN-CONTAINING PROTEIN-RELATED"/>
    <property type="match status" value="1"/>
</dbReference>
<reference evidence="7" key="1">
    <citation type="journal article" date="2017" name="Nat. Microbiol.">
        <title>Global analysis of biosynthetic gene clusters reveals vast potential of secondary metabolite production in Penicillium species.</title>
        <authorList>
            <person name="Nielsen J.C."/>
            <person name="Grijseels S."/>
            <person name="Prigent S."/>
            <person name="Ji B."/>
            <person name="Dainat J."/>
            <person name="Nielsen K.F."/>
            <person name="Frisvad J.C."/>
            <person name="Workman M."/>
            <person name="Nielsen J."/>
        </authorList>
    </citation>
    <scope>NUCLEOTIDE SEQUENCE [LARGE SCALE GENOMIC DNA]</scope>
    <source>
        <strain evidence="7">IBT 31811</strain>
    </source>
</reference>
<comment type="similarity">
    <text evidence="1">Belongs to the Gfa family.</text>
</comment>
<comment type="caution">
    <text evidence="6">The sequence shown here is derived from an EMBL/GenBank/DDBJ whole genome shotgun (WGS) entry which is preliminary data.</text>
</comment>
<evidence type="ECO:0000256" key="2">
    <source>
        <dbReference type="ARBA" id="ARBA00022723"/>
    </source>
</evidence>